<comment type="function">
    <text evidence="4">Non catalytic subunit of RNase H2, an endonuclease that specifically degrades the RNA of RNA:DNA hybrids. Participates in DNA replication, possibly by mediating the removal of lagging-strand Okazaki fragment RNA primers during DNA replication. Mediates the excision of single ribonucleotides from DNA:RNA duplexes.</text>
</comment>
<evidence type="ECO:0000256" key="2">
    <source>
        <dbReference type="ARBA" id="ARBA00019062"/>
    </source>
</evidence>
<sequence length="431" mass="46854">MPASVADPPKLFVLPKNVSDDARIVTIPNPATATQSRYYCCPQNGFYEFTRIAAPKSAPRSWLLAPERATKEEQNPESNGSTQEMPDAPEEPSEADGDVQGPLEKGYTLKSPDVFVATPLDALFLILPALAPSAKDQKQMFLSADDHLDSLSSSSAHLRALITRQTIRQRLEERMAAVCDTVDAGDEKMYRLSIDKLVGELVAKAEKLVDNGLPASMEERFVRKALEVPVMNIRREESTISAATVEGAEVETPGAGGSQTASNANPETQNSAESQTAAATSTAEPTDTVKPAPAKPAIVAPEGVPRLLRLRTAIEFMSTSYLLTALRSLVQTALKSNKPIDFTTLDAHLEHLSSLRSQAQALRSLSDNISRKRGVDDDEAAEVRAEKKRKKEEDDLKKKNQSRGVKQLAKVNTTGMKKLSAFFTKAPAKKE</sequence>
<evidence type="ECO:0000259" key="8">
    <source>
        <dbReference type="Pfam" id="PF17745"/>
    </source>
</evidence>
<dbReference type="EMBL" id="ML995544">
    <property type="protein sequence ID" value="KAF2135905.1"/>
    <property type="molecule type" value="Genomic_DNA"/>
</dbReference>
<feature type="region of interest" description="Disordered" evidence="6">
    <location>
        <begin position="67"/>
        <end position="104"/>
    </location>
</feature>
<dbReference type="Proteomes" id="UP000799438">
    <property type="component" value="Unassembled WGS sequence"/>
</dbReference>
<evidence type="ECO:0000313" key="9">
    <source>
        <dbReference type="EMBL" id="KAF2135905.1"/>
    </source>
</evidence>
<dbReference type="PANTHER" id="PTHR13383">
    <property type="entry name" value="RIBONUCLEASE H2 SUBUNIT B"/>
    <property type="match status" value="1"/>
</dbReference>
<feature type="domain" description="Ribonuclease H2 subunit B wHTH" evidence="7">
    <location>
        <begin position="124"/>
        <end position="330"/>
    </location>
</feature>
<evidence type="ECO:0000313" key="10">
    <source>
        <dbReference type="Proteomes" id="UP000799438"/>
    </source>
</evidence>
<dbReference type="Gene3D" id="1.10.20.120">
    <property type="match status" value="1"/>
</dbReference>
<evidence type="ECO:0000256" key="4">
    <source>
        <dbReference type="ARBA" id="ARBA00024778"/>
    </source>
</evidence>
<dbReference type="OrthoDB" id="29098at2759"/>
<comment type="subcellular location">
    <subcellularLocation>
        <location evidence="1">Nucleus</location>
    </subcellularLocation>
</comment>
<organism evidence="9 10">
    <name type="scientific">Aplosporella prunicola CBS 121167</name>
    <dbReference type="NCBI Taxonomy" id="1176127"/>
    <lineage>
        <taxon>Eukaryota</taxon>
        <taxon>Fungi</taxon>
        <taxon>Dikarya</taxon>
        <taxon>Ascomycota</taxon>
        <taxon>Pezizomycotina</taxon>
        <taxon>Dothideomycetes</taxon>
        <taxon>Dothideomycetes incertae sedis</taxon>
        <taxon>Botryosphaeriales</taxon>
        <taxon>Aplosporellaceae</taxon>
        <taxon>Aplosporella</taxon>
    </lineage>
</organism>
<feature type="domain" description="Rnh202 triple barrel" evidence="8">
    <location>
        <begin position="13"/>
        <end position="121"/>
    </location>
</feature>
<name>A0A6A6AY52_9PEZI</name>
<dbReference type="GO" id="GO:0032299">
    <property type="term" value="C:ribonuclease H2 complex"/>
    <property type="evidence" value="ECO:0007669"/>
    <property type="project" value="InterPro"/>
</dbReference>
<dbReference type="GO" id="GO:0005654">
    <property type="term" value="C:nucleoplasm"/>
    <property type="evidence" value="ECO:0007669"/>
    <property type="project" value="TreeGrafter"/>
</dbReference>
<dbReference type="InterPro" id="IPR040456">
    <property type="entry name" value="RNase_H2_suB"/>
</dbReference>
<dbReference type="Pfam" id="PF17745">
    <property type="entry name" value="Ydr279_N"/>
    <property type="match status" value="1"/>
</dbReference>
<dbReference type="PANTHER" id="PTHR13383:SF11">
    <property type="entry name" value="RIBONUCLEASE H2 SUBUNIT B"/>
    <property type="match status" value="1"/>
</dbReference>
<evidence type="ECO:0000256" key="1">
    <source>
        <dbReference type="ARBA" id="ARBA00004123"/>
    </source>
</evidence>
<gene>
    <name evidence="9" type="ORF">K452DRAFT_292836</name>
</gene>
<evidence type="ECO:0000256" key="5">
    <source>
        <dbReference type="ARBA" id="ARBA00033464"/>
    </source>
</evidence>
<dbReference type="RefSeq" id="XP_033391623.1">
    <property type="nucleotide sequence ID" value="XM_033541454.1"/>
</dbReference>
<accession>A0A6A6AY52</accession>
<dbReference type="InterPro" id="IPR019024">
    <property type="entry name" value="RNase_H2_suB_wHTH"/>
</dbReference>
<feature type="compositionally biased region" description="Polar residues" evidence="6">
    <location>
        <begin position="258"/>
        <end position="267"/>
    </location>
</feature>
<feature type="region of interest" description="Disordered" evidence="6">
    <location>
        <begin position="242"/>
        <end position="297"/>
    </location>
</feature>
<dbReference type="Pfam" id="PF09468">
    <property type="entry name" value="RNase_H2-Ydr279"/>
    <property type="match status" value="1"/>
</dbReference>
<dbReference type="GO" id="GO:0006401">
    <property type="term" value="P:RNA catabolic process"/>
    <property type="evidence" value="ECO:0007669"/>
    <property type="project" value="TreeGrafter"/>
</dbReference>
<feature type="region of interest" description="Disordered" evidence="6">
    <location>
        <begin position="371"/>
        <end position="411"/>
    </location>
</feature>
<reference evidence="9" key="1">
    <citation type="journal article" date="2020" name="Stud. Mycol.">
        <title>101 Dothideomycetes genomes: a test case for predicting lifestyles and emergence of pathogens.</title>
        <authorList>
            <person name="Haridas S."/>
            <person name="Albert R."/>
            <person name="Binder M."/>
            <person name="Bloem J."/>
            <person name="Labutti K."/>
            <person name="Salamov A."/>
            <person name="Andreopoulos B."/>
            <person name="Baker S."/>
            <person name="Barry K."/>
            <person name="Bills G."/>
            <person name="Bluhm B."/>
            <person name="Cannon C."/>
            <person name="Castanera R."/>
            <person name="Culley D."/>
            <person name="Daum C."/>
            <person name="Ezra D."/>
            <person name="Gonzalez J."/>
            <person name="Henrissat B."/>
            <person name="Kuo A."/>
            <person name="Liang C."/>
            <person name="Lipzen A."/>
            <person name="Lutzoni F."/>
            <person name="Magnuson J."/>
            <person name="Mondo S."/>
            <person name="Nolan M."/>
            <person name="Ohm R."/>
            <person name="Pangilinan J."/>
            <person name="Park H.-J."/>
            <person name="Ramirez L."/>
            <person name="Alfaro M."/>
            <person name="Sun H."/>
            <person name="Tritt A."/>
            <person name="Yoshinaga Y."/>
            <person name="Zwiers L.-H."/>
            <person name="Turgeon B."/>
            <person name="Goodwin S."/>
            <person name="Spatafora J."/>
            <person name="Crous P."/>
            <person name="Grigoriev I."/>
        </authorList>
    </citation>
    <scope>NUCLEOTIDE SEQUENCE</scope>
    <source>
        <strain evidence="9">CBS 121167</strain>
    </source>
</reference>
<keyword evidence="3" id="KW-0539">Nucleus</keyword>
<dbReference type="GeneID" id="54298950"/>
<dbReference type="InterPro" id="IPR041195">
    <property type="entry name" value="Rnh202_N"/>
</dbReference>
<feature type="compositionally biased region" description="Acidic residues" evidence="6">
    <location>
        <begin position="87"/>
        <end position="97"/>
    </location>
</feature>
<dbReference type="CDD" id="cd09270">
    <property type="entry name" value="RNase_H2-B"/>
    <property type="match status" value="1"/>
</dbReference>
<proteinExistence type="predicted"/>
<keyword evidence="10" id="KW-1185">Reference proteome</keyword>
<protein>
    <recommendedName>
        <fullName evidence="2">Ribonuclease H2 subunit B</fullName>
    </recommendedName>
    <alternativeName>
        <fullName evidence="5">Ribonuclease HI subunit B</fullName>
    </alternativeName>
</protein>
<evidence type="ECO:0000256" key="6">
    <source>
        <dbReference type="SAM" id="MobiDB-lite"/>
    </source>
</evidence>
<dbReference type="AlphaFoldDB" id="A0A6A6AY52"/>
<evidence type="ECO:0000259" key="7">
    <source>
        <dbReference type="Pfam" id="PF09468"/>
    </source>
</evidence>
<feature type="compositionally biased region" description="Low complexity" evidence="6">
    <location>
        <begin position="268"/>
        <end position="297"/>
    </location>
</feature>
<evidence type="ECO:0000256" key="3">
    <source>
        <dbReference type="ARBA" id="ARBA00023242"/>
    </source>
</evidence>
<feature type="compositionally biased region" description="Basic and acidic residues" evidence="6">
    <location>
        <begin position="371"/>
        <end position="398"/>
    </location>
</feature>